<accession>A0A368XXJ2</accession>
<evidence type="ECO:0000313" key="2">
    <source>
        <dbReference type="EMBL" id="RCW72585.1"/>
    </source>
</evidence>
<evidence type="ECO:0000259" key="1">
    <source>
        <dbReference type="PROSITE" id="PS50206"/>
    </source>
</evidence>
<comment type="caution">
    <text evidence="2">The sequence shown here is derived from an EMBL/GenBank/DDBJ whole genome shotgun (WGS) entry which is preliminary data.</text>
</comment>
<dbReference type="PANTHER" id="PTHR43031:SF17">
    <property type="entry name" value="SULFURTRANSFERASE YTWF-RELATED"/>
    <property type="match status" value="1"/>
</dbReference>
<dbReference type="InterPro" id="IPR036873">
    <property type="entry name" value="Rhodanese-like_dom_sf"/>
</dbReference>
<dbReference type="SUPFAM" id="SSF52821">
    <property type="entry name" value="Rhodanese/Cell cycle control phosphatase"/>
    <property type="match status" value="1"/>
</dbReference>
<protein>
    <submittedName>
        <fullName evidence="2">Rhodanese-related sulfurtransferase</fullName>
    </submittedName>
</protein>
<dbReference type="Proteomes" id="UP000252884">
    <property type="component" value="Unassembled WGS sequence"/>
</dbReference>
<dbReference type="GO" id="GO:0016740">
    <property type="term" value="F:transferase activity"/>
    <property type="evidence" value="ECO:0007669"/>
    <property type="project" value="UniProtKB-KW"/>
</dbReference>
<keyword evidence="3" id="KW-1185">Reference proteome</keyword>
<reference evidence="2 3" key="1">
    <citation type="submission" date="2018-07" db="EMBL/GenBank/DDBJ databases">
        <title>Genomic Encyclopedia of Type Strains, Phase IV (KMG-IV): sequencing the most valuable type-strain genomes for metagenomic binning, comparative biology and taxonomic classification.</title>
        <authorList>
            <person name="Goeker M."/>
        </authorList>
    </citation>
    <scope>NUCLEOTIDE SEQUENCE [LARGE SCALE GENOMIC DNA]</scope>
    <source>
        <strain evidence="2 3">DSM 21634</strain>
    </source>
</reference>
<dbReference type="OrthoDB" id="9811849at2"/>
<dbReference type="PANTHER" id="PTHR43031">
    <property type="entry name" value="FAD-DEPENDENT OXIDOREDUCTASE"/>
    <property type="match status" value="1"/>
</dbReference>
<gene>
    <name evidence="2" type="ORF">DES41_103191</name>
</gene>
<dbReference type="SMART" id="SM00450">
    <property type="entry name" value="RHOD"/>
    <property type="match status" value="1"/>
</dbReference>
<dbReference type="PROSITE" id="PS50206">
    <property type="entry name" value="RHODANESE_3"/>
    <property type="match status" value="1"/>
</dbReference>
<proteinExistence type="predicted"/>
<feature type="domain" description="Rhodanese" evidence="1">
    <location>
        <begin position="14"/>
        <end position="106"/>
    </location>
</feature>
<dbReference type="RefSeq" id="WP_114468003.1">
    <property type="nucleotide sequence ID" value="NZ_QPJK01000003.1"/>
</dbReference>
<dbReference type="AlphaFoldDB" id="A0A368XXJ2"/>
<name>A0A368XXJ2_9BURK</name>
<dbReference type="InterPro" id="IPR050229">
    <property type="entry name" value="GlpE_sulfurtransferase"/>
</dbReference>
<dbReference type="Pfam" id="PF00581">
    <property type="entry name" value="Rhodanese"/>
    <property type="match status" value="1"/>
</dbReference>
<evidence type="ECO:0000313" key="3">
    <source>
        <dbReference type="Proteomes" id="UP000252884"/>
    </source>
</evidence>
<organism evidence="2 3">
    <name type="scientific">Pseudorhodoferax soli</name>
    <dbReference type="NCBI Taxonomy" id="545864"/>
    <lineage>
        <taxon>Bacteria</taxon>
        <taxon>Pseudomonadati</taxon>
        <taxon>Pseudomonadota</taxon>
        <taxon>Betaproteobacteria</taxon>
        <taxon>Burkholderiales</taxon>
        <taxon>Comamonadaceae</taxon>
    </lineage>
</organism>
<dbReference type="EMBL" id="QPJK01000003">
    <property type="protein sequence ID" value="RCW72585.1"/>
    <property type="molecule type" value="Genomic_DNA"/>
</dbReference>
<dbReference type="InterPro" id="IPR001763">
    <property type="entry name" value="Rhodanese-like_dom"/>
</dbReference>
<sequence length="108" mass="11806">MIDHVHPSQLGDWQPGRITVLDVREPAELAVASVKPEGFTLLAIPMGEIPARLAELDPDQPIACLCHHGARSMRVAQFLVQQGFAQVANISGGIDAWSQQRDPTVPRY</sequence>
<dbReference type="Gene3D" id="3.40.250.10">
    <property type="entry name" value="Rhodanese-like domain"/>
    <property type="match status" value="1"/>
</dbReference>
<keyword evidence="2" id="KW-0808">Transferase</keyword>